<dbReference type="EMBL" id="CAJJDO010000020">
    <property type="protein sequence ID" value="CAD8150264.1"/>
    <property type="molecule type" value="Genomic_DNA"/>
</dbReference>
<dbReference type="Pfam" id="PF12717">
    <property type="entry name" value="Cnd1"/>
    <property type="match status" value="1"/>
</dbReference>
<dbReference type="PANTHER" id="PTHR14222">
    <property type="entry name" value="CONDENSIN"/>
    <property type="match status" value="1"/>
</dbReference>
<keyword evidence="9" id="KW-1185">Reference proteome</keyword>
<feature type="compositionally biased region" description="Polar residues" evidence="6">
    <location>
        <begin position="1160"/>
        <end position="1174"/>
    </location>
</feature>
<feature type="region of interest" description="Disordered" evidence="6">
    <location>
        <begin position="1155"/>
        <end position="1187"/>
    </location>
</feature>
<keyword evidence="3" id="KW-0498">Mitosis</keyword>
<dbReference type="GO" id="GO:0051301">
    <property type="term" value="P:cell division"/>
    <property type="evidence" value="ECO:0007669"/>
    <property type="project" value="UniProtKB-KW"/>
</dbReference>
<dbReference type="PANTHER" id="PTHR14222:SF2">
    <property type="entry name" value="CONDENSIN COMPLEX SUBUNIT 1"/>
    <property type="match status" value="1"/>
</dbReference>
<evidence type="ECO:0000256" key="2">
    <source>
        <dbReference type="ARBA" id="ARBA00022618"/>
    </source>
</evidence>
<evidence type="ECO:0000256" key="1">
    <source>
        <dbReference type="ARBA" id="ARBA00004123"/>
    </source>
</evidence>
<dbReference type="OrthoDB" id="436262at2759"/>
<dbReference type="Proteomes" id="UP000689195">
    <property type="component" value="Unassembled WGS sequence"/>
</dbReference>
<feature type="domain" description="Condensin complex subunit 1 C-terminal" evidence="7">
    <location>
        <begin position="885"/>
        <end position="1037"/>
    </location>
</feature>
<evidence type="ECO:0000313" key="8">
    <source>
        <dbReference type="EMBL" id="CAD8150264.1"/>
    </source>
</evidence>
<dbReference type="GO" id="GO:0000796">
    <property type="term" value="C:condensin complex"/>
    <property type="evidence" value="ECO:0007669"/>
    <property type="project" value="TreeGrafter"/>
</dbReference>
<dbReference type="InterPro" id="IPR026971">
    <property type="entry name" value="CND1/NCAPD3"/>
</dbReference>
<dbReference type="GO" id="GO:0042393">
    <property type="term" value="F:histone binding"/>
    <property type="evidence" value="ECO:0007669"/>
    <property type="project" value="TreeGrafter"/>
</dbReference>
<evidence type="ECO:0000259" key="7">
    <source>
        <dbReference type="Pfam" id="PF12717"/>
    </source>
</evidence>
<feature type="compositionally biased region" description="Basic residues" evidence="6">
    <location>
        <begin position="1175"/>
        <end position="1187"/>
    </location>
</feature>
<organism evidence="8 9">
    <name type="scientific">Paramecium pentaurelia</name>
    <dbReference type="NCBI Taxonomy" id="43138"/>
    <lineage>
        <taxon>Eukaryota</taxon>
        <taxon>Sar</taxon>
        <taxon>Alveolata</taxon>
        <taxon>Ciliophora</taxon>
        <taxon>Intramacronucleata</taxon>
        <taxon>Oligohymenophorea</taxon>
        <taxon>Peniculida</taxon>
        <taxon>Parameciidae</taxon>
        <taxon>Paramecium</taxon>
    </lineage>
</organism>
<evidence type="ECO:0000313" key="9">
    <source>
        <dbReference type="Proteomes" id="UP000689195"/>
    </source>
</evidence>
<dbReference type="GO" id="GO:0010032">
    <property type="term" value="P:meiotic chromosome condensation"/>
    <property type="evidence" value="ECO:0007669"/>
    <property type="project" value="TreeGrafter"/>
</dbReference>
<reference evidence="8" key="1">
    <citation type="submission" date="2021-01" db="EMBL/GenBank/DDBJ databases">
        <authorList>
            <consortium name="Genoscope - CEA"/>
            <person name="William W."/>
        </authorList>
    </citation>
    <scope>NUCLEOTIDE SEQUENCE</scope>
</reference>
<sequence>MNFKFPGTYAELKDTNFSEFYRVKSKNSIPNMDDRLIFMKINQFQEEFNQMPTLIEDAYNFDFLYYLVEYLDKHSNQKAQFLLIDIFSFQILKLHNNHSKAFQMTLFLYLNLLQQKQIQGPQVKRALKQLKQLFSLNSLVDLDREGIRYVFDLIKMAIEIKETQIREVWIEVLIQALIIWSKHETVLKNTIVHLMYEQESVVPNLSKFLVACSRHDKLKSYTIDQLGLLINFITDKSTNQTESLAVKNLRELLTISSKEMPKIYYQQLSSMIGLYDNENYHIRSGLSDVITNVIEYLVKESKEQNDDEVLLQNANNLIKSLISRHMDKTALCRSNVLQSLSQLLNLNCIQKIHLPTIFSISQSRLRDISGYARKSALQLLKSVSRCYRYIYVQSQGRQKFWSSNEIEEQKKNNQLELDNIHNDFQKLDQQFQEGCINEDQINDTIKNIKKRTQEIQKGQEYLDEYSKFLDGMKITMNQVLQLCQSKNQADVIHSIKLFTYLSKYEFESSNIGLRRILLLVWSQDKSIQQEVIKKFWKLFLKDNKNTKQIILCIIDLISNSNQKELLSIEKIILSYETEQAPTYKLPNKAFSILWELFGRSEINQRSMLIFVRIMLTRNCSYFSIDKIKQIQELLMCYNRKDPDWIIIKELSLILIKLDKNQERNQVYINNSIELLTRLLIKYKDTQDMNYFSACDSIIQLISLSSNPEIKFEVLIKQFEIEQNTNNSMELEQLSNNDEMHLTHAIYIAGCISLQLLVLIDKTHRQLKQLKNDRESQVGKEQEIDKISGGLEGEFERIHEVVNEIQDLNLVQQNLLSVFSPLVIMIIDDCLVDMENKKCCDLNQQSPLIQVCLITMCKFMCLSESYCRQNIEMLFNIMKCPLFDQVVKNNVLISIGDLLHMWPNTVQQFHKQIYSNLLDSNGPLRRVTLLVLTHLILNDMIKSKTSLSHIPVLLNDPCQQIQSMARYFLNELQKKEQRAISNAVPDIILNIHEHNEIIISQISLYIDKNLVESIVEKLINILGISQNQSEIKNISILFNYMNLTQISLQRFLDGWEQYREKLKDQFVYNQFITLIKKLRRTLPQDSRVVIDEFEMKIENYDKETFENRRREKVSKRKNGKTQFQVKDDKELKENISNVKQQQRRKVKKKDEEIIEVESNSEQETSQAMVMKQQTNQRKKRRFLQKNED</sequence>
<evidence type="ECO:0000256" key="3">
    <source>
        <dbReference type="ARBA" id="ARBA00022776"/>
    </source>
</evidence>
<keyword evidence="4" id="KW-0539">Nucleus</keyword>
<protein>
    <recommendedName>
        <fullName evidence="7">Condensin complex subunit 1 C-terminal domain-containing protein</fullName>
    </recommendedName>
</protein>
<proteinExistence type="predicted"/>
<keyword evidence="2" id="KW-0132">Cell division</keyword>
<dbReference type="GO" id="GO:0007076">
    <property type="term" value="P:mitotic chromosome condensation"/>
    <property type="evidence" value="ECO:0007669"/>
    <property type="project" value="InterPro"/>
</dbReference>
<name>A0A8S1TF91_9CILI</name>
<gene>
    <name evidence="8" type="ORF">PPENT_87.1.T0200173</name>
</gene>
<comment type="subcellular location">
    <subcellularLocation>
        <location evidence="1">Nucleus</location>
    </subcellularLocation>
</comment>
<accession>A0A8S1TF91</accession>
<dbReference type="GO" id="GO:0005634">
    <property type="term" value="C:nucleus"/>
    <property type="evidence" value="ECO:0007669"/>
    <property type="project" value="UniProtKB-SubCell"/>
</dbReference>
<evidence type="ECO:0000256" key="5">
    <source>
        <dbReference type="ARBA" id="ARBA00023306"/>
    </source>
</evidence>
<dbReference type="InterPro" id="IPR032682">
    <property type="entry name" value="Cnd1_C"/>
</dbReference>
<evidence type="ECO:0000256" key="6">
    <source>
        <dbReference type="SAM" id="MobiDB-lite"/>
    </source>
</evidence>
<evidence type="ECO:0000256" key="4">
    <source>
        <dbReference type="ARBA" id="ARBA00023242"/>
    </source>
</evidence>
<comment type="caution">
    <text evidence="8">The sequence shown here is derived from an EMBL/GenBank/DDBJ whole genome shotgun (WGS) entry which is preliminary data.</text>
</comment>
<dbReference type="GO" id="GO:0000779">
    <property type="term" value="C:condensed chromosome, centromeric region"/>
    <property type="evidence" value="ECO:0007669"/>
    <property type="project" value="TreeGrafter"/>
</dbReference>
<keyword evidence="5" id="KW-0131">Cell cycle</keyword>
<dbReference type="AlphaFoldDB" id="A0A8S1TF91"/>